<accession>A0ABR0TEU4</accession>
<evidence type="ECO:0000313" key="1">
    <source>
        <dbReference type="EMBL" id="KAK6002940.1"/>
    </source>
</evidence>
<dbReference type="EMBL" id="JASGXD010000010">
    <property type="protein sequence ID" value="KAK6002940.1"/>
    <property type="molecule type" value="Genomic_DNA"/>
</dbReference>
<evidence type="ECO:0000313" key="2">
    <source>
        <dbReference type="Proteomes" id="UP001341245"/>
    </source>
</evidence>
<protein>
    <recommendedName>
        <fullName evidence="3">HNH nuclease domain-containing protein</fullName>
    </recommendedName>
</protein>
<keyword evidence="2" id="KW-1185">Reference proteome</keyword>
<gene>
    <name evidence="1" type="ORF">QM012_000785</name>
</gene>
<proteinExistence type="predicted"/>
<dbReference type="Proteomes" id="UP001341245">
    <property type="component" value="Unassembled WGS sequence"/>
</dbReference>
<evidence type="ECO:0008006" key="3">
    <source>
        <dbReference type="Google" id="ProtNLM"/>
    </source>
</evidence>
<reference evidence="1 2" key="1">
    <citation type="submission" date="2023-11" db="EMBL/GenBank/DDBJ databases">
        <title>Draft genome sequence and annotation of the polyextremotolerant black yeast-like fungus Aureobasidium pullulans NRRL 62042.</title>
        <authorList>
            <person name="Dielentheis-Frenken M.R.E."/>
            <person name="Wibberg D."/>
            <person name="Blank L.M."/>
            <person name="Tiso T."/>
        </authorList>
    </citation>
    <scope>NUCLEOTIDE SEQUENCE [LARGE SCALE GENOMIC DNA]</scope>
    <source>
        <strain evidence="1 2">NRRL 62042</strain>
    </source>
</reference>
<comment type="caution">
    <text evidence="1">The sequence shown here is derived from an EMBL/GenBank/DDBJ whole genome shotgun (WGS) entry which is preliminary data.</text>
</comment>
<organism evidence="1 2">
    <name type="scientific">Aureobasidium pullulans</name>
    <name type="common">Black yeast</name>
    <name type="synonym">Pullularia pullulans</name>
    <dbReference type="NCBI Taxonomy" id="5580"/>
    <lineage>
        <taxon>Eukaryota</taxon>
        <taxon>Fungi</taxon>
        <taxon>Dikarya</taxon>
        <taxon>Ascomycota</taxon>
        <taxon>Pezizomycotina</taxon>
        <taxon>Dothideomycetes</taxon>
        <taxon>Dothideomycetidae</taxon>
        <taxon>Dothideales</taxon>
        <taxon>Saccotheciaceae</taxon>
        <taxon>Aureobasidium</taxon>
    </lineage>
</organism>
<name>A0ABR0TEU4_AURPU</name>
<sequence length="308" mass="35320">MTTSIEYENTLPLRASESRYPLIGPKKGVKDQVYSLVQLTEKESNELHDTLNQDDYGPHACCVVKDFQGTTLREAFNHHACIKNEDETVHPYFFIVLEEESSKSVLVVDLKAPGADGESVVGVSRCAIHEADLMGANLDVDNIDCIEYKEAEEEKFGSESPYTNERYFARDPREPKDTVSNITAYAWFSIVPRPLRFISILEPGWARIPQDERRFIYPADVERFDDPWSEIRSLFPRICQVNKIVHRMILLVAKKDDIDADQGMSIHRVLWDAEKELNNVPNNSDQTQQQAVRSIMPELKFLNGLERQ</sequence>